<dbReference type="EMBL" id="FOYM01000007">
    <property type="protein sequence ID" value="SFR01851.1"/>
    <property type="molecule type" value="Genomic_DNA"/>
</dbReference>
<organism evidence="4 5">
    <name type="scientific">Desulfoscipio geothermicus DSM 3669</name>
    <dbReference type="NCBI Taxonomy" id="1121426"/>
    <lineage>
        <taxon>Bacteria</taxon>
        <taxon>Bacillati</taxon>
        <taxon>Bacillota</taxon>
        <taxon>Clostridia</taxon>
        <taxon>Eubacteriales</taxon>
        <taxon>Desulfallaceae</taxon>
        <taxon>Desulfoscipio</taxon>
    </lineage>
</organism>
<keyword evidence="2" id="KW-1133">Transmembrane helix</keyword>
<dbReference type="RefSeq" id="WP_092482516.1">
    <property type="nucleotide sequence ID" value="NZ_FOYM01000007.1"/>
</dbReference>
<proteinExistence type="predicted"/>
<evidence type="ECO:0000256" key="1">
    <source>
        <dbReference type="SAM" id="MobiDB-lite"/>
    </source>
</evidence>
<accession>A0A1I6D906</accession>
<reference evidence="5" key="1">
    <citation type="submission" date="2016-10" db="EMBL/GenBank/DDBJ databases">
        <authorList>
            <person name="Varghese N."/>
            <person name="Submissions S."/>
        </authorList>
    </citation>
    <scope>NUCLEOTIDE SEQUENCE [LARGE SCALE GENOMIC DNA]</scope>
    <source>
        <strain evidence="5">DSM 3669</strain>
    </source>
</reference>
<dbReference type="STRING" id="39060.SAMN05660706_10774"/>
<feature type="transmembrane region" description="Helical" evidence="2">
    <location>
        <begin position="101"/>
        <end position="119"/>
    </location>
</feature>
<dbReference type="GO" id="GO:0003677">
    <property type="term" value="F:DNA binding"/>
    <property type="evidence" value="ECO:0007669"/>
    <property type="project" value="InterPro"/>
</dbReference>
<evidence type="ECO:0000313" key="5">
    <source>
        <dbReference type="Proteomes" id="UP000199584"/>
    </source>
</evidence>
<evidence type="ECO:0000256" key="2">
    <source>
        <dbReference type="SAM" id="Phobius"/>
    </source>
</evidence>
<dbReference type="PANTHER" id="PTHR34475:SF1">
    <property type="entry name" value="CYTOSKELETON PROTEIN RODZ"/>
    <property type="match status" value="1"/>
</dbReference>
<evidence type="ECO:0000259" key="3">
    <source>
        <dbReference type="Pfam" id="PF13464"/>
    </source>
</evidence>
<dbReference type="InterPro" id="IPR050400">
    <property type="entry name" value="Bact_Cytoskel_RodZ"/>
</dbReference>
<evidence type="ECO:0000313" key="4">
    <source>
        <dbReference type="EMBL" id="SFR01851.1"/>
    </source>
</evidence>
<keyword evidence="2" id="KW-0812">Transmembrane</keyword>
<dbReference type="Gene3D" id="1.10.260.40">
    <property type="entry name" value="lambda repressor-like DNA-binding domains"/>
    <property type="match status" value="1"/>
</dbReference>
<dbReference type="InterPro" id="IPR025194">
    <property type="entry name" value="RodZ-like_C"/>
</dbReference>
<gene>
    <name evidence="4" type="ORF">SAMN05660706_10774</name>
</gene>
<keyword evidence="5" id="KW-1185">Reference proteome</keyword>
<dbReference type="OrthoDB" id="9797543at2"/>
<keyword evidence="2" id="KW-0472">Membrane</keyword>
<feature type="domain" description="Cytoskeleton protein RodZ-like C-terminal" evidence="3">
    <location>
        <begin position="189"/>
        <end position="253"/>
    </location>
</feature>
<dbReference type="Pfam" id="PF13464">
    <property type="entry name" value="RodZ_C"/>
    <property type="match status" value="1"/>
</dbReference>
<protein>
    <recommendedName>
        <fullName evidence="3">Cytoskeleton protein RodZ-like C-terminal domain-containing protein</fullName>
    </recommendedName>
</protein>
<dbReference type="AlphaFoldDB" id="A0A1I6D906"/>
<dbReference type="Pfam" id="PF13413">
    <property type="entry name" value="HTH_25"/>
    <property type="match status" value="1"/>
</dbReference>
<dbReference type="Proteomes" id="UP000199584">
    <property type="component" value="Unassembled WGS sequence"/>
</dbReference>
<feature type="compositionally biased region" description="Polar residues" evidence="1">
    <location>
        <begin position="148"/>
        <end position="160"/>
    </location>
</feature>
<dbReference type="InterPro" id="IPR010982">
    <property type="entry name" value="Lambda_DNA-bd_dom_sf"/>
</dbReference>
<name>A0A1I6D906_9FIRM</name>
<sequence>MSIGEVLQRAREDMGATLEDVEKETKIRRKYIIALEKDNFDVLPGRVYVRGFLRNYARFLGMDGEALVNQYNELFAPLKGEQAVQEPFMEQPARPTGWRRGLTVAVAVILVGLALYWSGILDRNLRDEMADDGQYQGPAKSLGEKSPDSNGGPSGNQKQAPGSAAERDNKGDTGADAQGVDMVLQVTDRECWMRVVVDNESVFEGTVGPNNVKKFAGRESIWVKLGDAGAVKVWANGKDYGYLGGPGDVVKRVFTLKKDGKQAAGG</sequence>
<feature type="region of interest" description="Disordered" evidence="1">
    <location>
        <begin position="131"/>
        <end position="180"/>
    </location>
</feature>
<dbReference type="PANTHER" id="PTHR34475">
    <property type="match status" value="1"/>
</dbReference>